<dbReference type="GO" id="GO:0016787">
    <property type="term" value="F:hydrolase activity"/>
    <property type="evidence" value="ECO:0007669"/>
    <property type="project" value="UniProtKB-KW"/>
</dbReference>
<evidence type="ECO:0000259" key="11">
    <source>
        <dbReference type="PROSITE" id="PS51643"/>
    </source>
</evidence>
<organism evidence="12 13">
    <name type="scientific">Leucobacter exalbidus</name>
    <dbReference type="NCBI Taxonomy" id="662960"/>
    <lineage>
        <taxon>Bacteria</taxon>
        <taxon>Bacillati</taxon>
        <taxon>Actinomycetota</taxon>
        <taxon>Actinomycetes</taxon>
        <taxon>Micrococcales</taxon>
        <taxon>Microbacteriaceae</taxon>
        <taxon>Leucobacter</taxon>
    </lineage>
</organism>
<gene>
    <name evidence="12" type="ORF">JOF28_001538</name>
</gene>
<dbReference type="InterPro" id="IPR011545">
    <property type="entry name" value="DEAD/DEAH_box_helicase_dom"/>
</dbReference>
<protein>
    <submittedName>
        <fullName evidence="12">CRISPR-associated endonuclease/helicase Cas3</fullName>
        <ecNumber evidence="12">3.1.-.-</ecNumber>
        <ecNumber evidence="12">3.6.4.-</ecNumber>
    </submittedName>
</protein>
<keyword evidence="4" id="KW-0479">Metal-binding</keyword>
<evidence type="ECO:0000256" key="5">
    <source>
        <dbReference type="ARBA" id="ARBA00022741"/>
    </source>
</evidence>
<proteinExistence type="inferred from homology"/>
<dbReference type="GO" id="GO:0003723">
    <property type="term" value="F:RNA binding"/>
    <property type="evidence" value="ECO:0007669"/>
    <property type="project" value="TreeGrafter"/>
</dbReference>
<keyword evidence="3" id="KW-0540">Nuclease</keyword>
<evidence type="ECO:0000256" key="9">
    <source>
        <dbReference type="ARBA" id="ARBA00023118"/>
    </source>
</evidence>
<keyword evidence="6 12" id="KW-0378">Hydrolase</keyword>
<dbReference type="InterPro" id="IPR054712">
    <property type="entry name" value="Cas3-like_dom"/>
</dbReference>
<dbReference type="PANTHER" id="PTHR47963">
    <property type="entry name" value="DEAD-BOX ATP-DEPENDENT RNA HELICASE 47, MITOCHONDRIAL"/>
    <property type="match status" value="1"/>
</dbReference>
<dbReference type="EC" id="3.1.-.-" evidence="12"/>
<evidence type="ECO:0000259" key="10">
    <source>
        <dbReference type="PROSITE" id="PS51192"/>
    </source>
</evidence>
<dbReference type="InterPro" id="IPR038257">
    <property type="entry name" value="CRISPR-assoc_Cas3_HD_sf"/>
</dbReference>
<feature type="domain" description="HD Cas3-type" evidence="11">
    <location>
        <begin position="22"/>
        <end position="232"/>
    </location>
</feature>
<dbReference type="Gene3D" id="3.40.50.300">
    <property type="entry name" value="P-loop containing nucleotide triphosphate hydrolases"/>
    <property type="match status" value="2"/>
</dbReference>
<dbReference type="InterPro" id="IPR014001">
    <property type="entry name" value="Helicase_ATP-bd"/>
</dbReference>
<keyword evidence="5" id="KW-0547">Nucleotide-binding</keyword>
<evidence type="ECO:0000256" key="3">
    <source>
        <dbReference type="ARBA" id="ARBA00022722"/>
    </source>
</evidence>
<keyword evidence="9" id="KW-0051">Antiviral defense</keyword>
<dbReference type="Gene3D" id="1.10.3210.30">
    <property type="match status" value="1"/>
</dbReference>
<dbReference type="NCBIfam" id="TIGR01587">
    <property type="entry name" value="cas3_core"/>
    <property type="match status" value="1"/>
</dbReference>
<dbReference type="GO" id="GO:0005524">
    <property type="term" value="F:ATP binding"/>
    <property type="evidence" value="ECO:0007669"/>
    <property type="project" value="UniProtKB-KW"/>
</dbReference>
<dbReference type="InterPro" id="IPR006483">
    <property type="entry name" value="CRISPR-assoc_Cas3_HD"/>
</dbReference>
<dbReference type="Pfam" id="PF00270">
    <property type="entry name" value="DEAD"/>
    <property type="match status" value="1"/>
</dbReference>
<dbReference type="InterPro" id="IPR027417">
    <property type="entry name" value="P-loop_NTPase"/>
</dbReference>
<dbReference type="InterPro" id="IPR001650">
    <property type="entry name" value="Helicase_C-like"/>
</dbReference>
<dbReference type="GO" id="GO:0004519">
    <property type="term" value="F:endonuclease activity"/>
    <property type="evidence" value="ECO:0007669"/>
    <property type="project" value="UniProtKB-KW"/>
</dbReference>
<dbReference type="Pfam" id="PF18019">
    <property type="entry name" value="Cas3_HD"/>
    <property type="match status" value="1"/>
</dbReference>
<evidence type="ECO:0000256" key="2">
    <source>
        <dbReference type="ARBA" id="ARBA00009046"/>
    </source>
</evidence>
<keyword evidence="12" id="KW-0255">Endonuclease</keyword>
<keyword evidence="8" id="KW-0067">ATP-binding</keyword>
<dbReference type="SMART" id="SM00490">
    <property type="entry name" value="HELICc"/>
    <property type="match status" value="1"/>
</dbReference>
<dbReference type="InterPro" id="IPR006474">
    <property type="entry name" value="Helicase_Cas3_CRISPR-ass_core"/>
</dbReference>
<dbReference type="PROSITE" id="PS51192">
    <property type="entry name" value="HELICASE_ATP_BIND_1"/>
    <property type="match status" value="1"/>
</dbReference>
<evidence type="ECO:0000313" key="13">
    <source>
        <dbReference type="Proteomes" id="UP000675163"/>
    </source>
</evidence>
<comment type="similarity">
    <text evidence="1">In the N-terminal section; belongs to the CRISPR-associated nuclease Cas3-HD family.</text>
</comment>
<name>A0A940PY63_9MICO</name>
<comment type="similarity">
    <text evidence="2">In the central section; belongs to the CRISPR-associated helicase Cas3 family.</text>
</comment>
<accession>A0A940PY63</accession>
<dbReference type="GO" id="GO:0046872">
    <property type="term" value="F:metal ion binding"/>
    <property type="evidence" value="ECO:0007669"/>
    <property type="project" value="UniProtKB-KW"/>
</dbReference>
<dbReference type="Pfam" id="PF22590">
    <property type="entry name" value="Cas3-like_C_2"/>
    <property type="match status" value="1"/>
</dbReference>
<evidence type="ECO:0000256" key="8">
    <source>
        <dbReference type="ARBA" id="ARBA00022840"/>
    </source>
</evidence>
<reference evidence="12" key="1">
    <citation type="submission" date="2021-02" db="EMBL/GenBank/DDBJ databases">
        <title>Sequencing the genomes of 1000 actinobacteria strains.</title>
        <authorList>
            <person name="Klenk H.-P."/>
        </authorList>
    </citation>
    <scope>NUCLEOTIDE SEQUENCE</scope>
    <source>
        <strain evidence="12">DSM 22850</strain>
    </source>
</reference>
<feature type="domain" description="Helicase ATP-binding" evidence="10">
    <location>
        <begin position="302"/>
        <end position="507"/>
    </location>
</feature>
<dbReference type="RefSeq" id="WP_209705241.1">
    <property type="nucleotide sequence ID" value="NZ_JAFIDA010000001.1"/>
</dbReference>
<keyword evidence="13" id="KW-1185">Reference proteome</keyword>
<dbReference type="Proteomes" id="UP000675163">
    <property type="component" value="Unassembled WGS sequence"/>
</dbReference>
<dbReference type="PANTHER" id="PTHR47963:SF9">
    <property type="entry name" value="CRISPR-ASSOCIATED ENDONUCLEASE_HELICASE CAS3"/>
    <property type="match status" value="1"/>
</dbReference>
<dbReference type="EMBL" id="JAFIDA010000001">
    <property type="protein sequence ID" value="MBP1326306.1"/>
    <property type="molecule type" value="Genomic_DNA"/>
</dbReference>
<dbReference type="PROSITE" id="PS51643">
    <property type="entry name" value="HD_CAS3"/>
    <property type="match status" value="1"/>
</dbReference>
<evidence type="ECO:0000256" key="1">
    <source>
        <dbReference type="ARBA" id="ARBA00006847"/>
    </source>
</evidence>
<dbReference type="InterPro" id="IPR050547">
    <property type="entry name" value="DEAD_box_RNA_helicases"/>
</dbReference>
<comment type="caution">
    <text evidence="12">The sequence shown here is derived from an EMBL/GenBank/DDBJ whole genome shotgun (WGS) entry which is preliminary data.</text>
</comment>
<dbReference type="AlphaFoldDB" id="A0A940PY63"/>
<evidence type="ECO:0000313" key="12">
    <source>
        <dbReference type="EMBL" id="MBP1326306.1"/>
    </source>
</evidence>
<evidence type="ECO:0000256" key="7">
    <source>
        <dbReference type="ARBA" id="ARBA00022806"/>
    </source>
</evidence>
<dbReference type="GO" id="GO:0051607">
    <property type="term" value="P:defense response to virus"/>
    <property type="evidence" value="ECO:0007669"/>
    <property type="project" value="UniProtKB-KW"/>
</dbReference>
<evidence type="ECO:0000256" key="4">
    <source>
        <dbReference type="ARBA" id="ARBA00022723"/>
    </source>
</evidence>
<keyword evidence="7" id="KW-0347">Helicase</keyword>
<dbReference type="EC" id="3.6.4.-" evidence="12"/>
<dbReference type="SUPFAM" id="SSF52540">
    <property type="entry name" value="P-loop containing nucleoside triphosphate hydrolases"/>
    <property type="match status" value="1"/>
</dbReference>
<dbReference type="CDD" id="cd09641">
    <property type="entry name" value="Cas3''_I"/>
    <property type="match status" value="1"/>
</dbReference>
<dbReference type="GO" id="GO:0003724">
    <property type="term" value="F:RNA helicase activity"/>
    <property type="evidence" value="ECO:0007669"/>
    <property type="project" value="TreeGrafter"/>
</dbReference>
<sequence>MIVLPPPNDPLVRAAWAKADRNGDTWFPLYAHLADTAAVASELFDSWLSESQRRLLAQHLGNEMLARKLSIWVAAAHDVGKATAAFAVKVPFARELMANTGFKFPIPDPTPREQSAYPHGLAGQLAVDTYLYAKTEHLAGDGRLGRRNRPWTRLAEVIGGHHGVFPNAATQVPPQFSAHESPEWHRVRVDLLQRADQMADLSDEDWRVILAARVPESVQALLTGFLIVCDWIASSEWHFPYEAGLPAHERTRPDERARSALKQLRFGEHWAPQEINDVESYFHQRFGIEVVRPVQRDVVALVAGIKEPSFTLIEAPTGEGKTEAGFAAAEALAAKFGLHGAAMLLPTRATTNAMFGRMLSWLETGDVPVTVSLAHAKAEFDSRFAGLFSDQGERSRRSYDETTNTLVNYWMRGRKRNTFADFVAATIDQQLFMALKARHGVLRHLSFSGKVVIIDEVHAADEYMRTYLLRALQWLGSYGTPVVALSATLPPAQREALLHAYQQGARYGLPLADGERRRPIGESDPVPEEIQALAAATEYPLITAVGATQTHQVAPEPSPRSTEYIFESIDDEDRVDAVLAVVSNGGCVAVVCNTVDRAQQMYAELESRLGGDVALFHSRFTVESRGVRENELIDRLGPRGDRPKRMIVVATQVVESSLDVDFDAMFTDIAPMDLLIQRIGRVHRHDRDPEERPATMRVARIILTGGTPMLAPGHPPVKSRGVV</sequence>
<evidence type="ECO:0000256" key="6">
    <source>
        <dbReference type="ARBA" id="ARBA00022801"/>
    </source>
</evidence>
<dbReference type="SMART" id="SM00487">
    <property type="entry name" value="DEXDc"/>
    <property type="match status" value="1"/>
</dbReference>
<dbReference type="NCBIfam" id="TIGR01596">
    <property type="entry name" value="cas3_HD"/>
    <property type="match status" value="1"/>
</dbReference>